<feature type="repeat" description="PPR" evidence="2">
    <location>
        <begin position="171"/>
        <end position="201"/>
    </location>
</feature>
<dbReference type="Pfam" id="PF20431">
    <property type="entry name" value="E_motif"/>
    <property type="match status" value="1"/>
</dbReference>
<dbReference type="OrthoDB" id="185373at2759"/>
<feature type="repeat" description="PPR" evidence="2">
    <location>
        <begin position="202"/>
        <end position="236"/>
    </location>
</feature>
<evidence type="ECO:0000256" key="2">
    <source>
        <dbReference type="PROSITE-ProRule" id="PRU00708"/>
    </source>
</evidence>
<dbReference type="InterPro" id="IPR046960">
    <property type="entry name" value="PPR_At4g14850-like_plant"/>
</dbReference>
<dbReference type="Proteomes" id="UP000250235">
    <property type="component" value="Unassembled WGS sequence"/>
</dbReference>
<keyword evidence="4" id="KW-1185">Reference proteome</keyword>
<dbReference type="PANTHER" id="PTHR47926">
    <property type="entry name" value="PENTATRICOPEPTIDE REPEAT-CONTAINING PROTEIN"/>
    <property type="match status" value="1"/>
</dbReference>
<dbReference type="NCBIfam" id="TIGR00756">
    <property type="entry name" value="PPR"/>
    <property type="match status" value="4"/>
</dbReference>
<sequence>MDANDKPMPLSIGKMSEHKTIHAGLCTCNHLAALGAITFALSRILAFCSDPFHGSSLYGRKIFERIENPTICMCNTMIKAFLLEDQNFEAVEVYRVILRCGMRPDDYTFPYLLKACGNMRNLNLGGLMHGHVISLGLLFNNFVCNTLMAMYSALDDMEAAKCVFDEISCHCVVSWTVLISGYCKKGDVYSARLIFDEARVKDIGIWGAMISGYVQNNCFKEGLKLFRLMQIHGVGPDEAVLVSILCACAHLGCLEIGLWVHRYVEKQNKLLISVKLGTAFIDMYARSGRLSLAWNVFDNMTERDLICWNTMISGYAMNGDGESALKLFDEMWKSGVRPDEVTFISLFTACSYSDMAQKGLNLLDIMCNVYNIEPKSEHYGCIVDFLCRSGHIEEAYGIVQRVPVSDSATEQAIAWRAFLSACCSHRHVDLATAAAERLVKLERHSGAYVLLSNVYSAAGRHVEARRIRTMMKRQGVEKTPGCSSVEINGIVHEFVAGEWAHSKMDGVHNILQVIKGEFNFLHCNPSAIHVQYDFT</sequence>
<dbReference type="PROSITE" id="PS51375">
    <property type="entry name" value="PPR"/>
    <property type="match status" value="3"/>
</dbReference>
<accession>A0A2Z7DC29</accession>
<dbReference type="PANTHER" id="PTHR47926:SF352">
    <property type="entry name" value="REPEAT-CONTAINING PROTEIN, PUTATIVE-RELATED"/>
    <property type="match status" value="1"/>
</dbReference>
<evidence type="ECO:0000313" key="4">
    <source>
        <dbReference type="Proteomes" id="UP000250235"/>
    </source>
</evidence>
<name>A0A2Z7DC29_9LAMI</name>
<dbReference type="GO" id="GO:0003723">
    <property type="term" value="F:RNA binding"/>
    <property type="evidence" value="ECO:0007669"/>
    <property type="project" value="InterPro"/>
</dbReference>
<dbReference type="GO" id="GO:0009451">
    <property type="term" value="P:RNA modification"/>
    <property type="evidence" value="ECO:0007669"/>
    <property type="project" value="InterPro"/>
</dbReference>
<dbReference type="InterPro" id="IPR011990">
    <property type="entry name" value="TPR-like_helical_dom_sf"/>
</dbReference>
<organism evidence="3 4">
    <name type="scientific">Dorcoceras hygrometricum</name>
    <dbReference type="NCBI Taxonomy" id="472368"/>
    <lineage>
        <taxon>Eukaryota</taxon>
        <taxon>Viridiplantae</taxon>
        <taxon>Streptophyta</taxon>
        <taxon>Embryophyta</taxon>
        <taxon>Tracheophyta</taxon>
        <taxon>Spermatophyta</taxon>
        <taxon>Magnoliopsida</taxon>
        <taxon>eudicotyledons</taxon>
        <taxon>Gunneridae</taxon>
        <taxon>Pentapetalae</taxon>
        <taxon>asterids</taxon>
        <taxon>lamiids</taxon>
        <taxon>Lamiales</taxon>
        <taxon>Gesneriaceae</taxon>
        <taxon>Didymocarpoideae</taxon>
        <taxon>Trichosporeae</taxon>
        <taxon>Loxocarpinae</taxon>
        <taxon>Dorcoceras</taxon>
    </lineage>
</organism>
<dbReference type="InterPro" id="IPR002885">
    <property type="entry name" value="PPR_rpt"/>
</dbReference>
<evidence type="ECO:0000256" key="1">
    <source>
        <dbReference type="ARBA" id="ARBA00022737"/>
    </source>
</evidence>
<dbReference type="InterPro" id="IPR046848">
    <property type="entry name" value="E_motif"/>
</dbReference>
<feature type="repeat" description="PPR" evidence="2">
    <location>
        <begin position="304"/>
        <end position="338"/>
    </location>
</feature>
<proteinExistence type="predicted"/>
<dbReference type="Gene3D" id="1.25.40.10">
    <property type="entry name" value="Tetratricopeptide repeat domain"/>
    <property type="match status" value="3"/>
</dbReference>
<evidence type="ECO:0000313" key="3">
    <source>
        <dbReference type="EMBL" id="KZV54846.1"/>
    </source>
</evidence>
<dbReference type="EMBL" id="KQ989097">
    <property type="protein sequence ID" value="KZV54846.1"/>
    <property type="molecule type" value="Genomic_DNA"/>
</dbReference>
<keyword evidence="1" id="KW-0677">Repeat</keyword>
<protein>
    <submittedName>
        <fullName evidence="3">Pentatricopeptide repeat-containing protein-like</fullName>
    </submittedName>
</protein>
<dbReference type="Pfam" id="PF01535">
    <property type="entry name" value="PPR"/>
    <property type="match status" value="4"/>
</dbReference>
<dbReference type="FunFam" id="1.25.40.10:FF:000184">
    <property type="entry name" value="Pentatricopeptide repeat-containing protein, chloroplastic"/>
    <property type="match status" value="1"/>
</dbReference>
<dbReference type="FunFam" id="1.25.40.10:FF:000348">
    <property type="entry name" value="Pentatricopeptide repeat-containing protein chloroplastic"/>
    <property type="match status" value="1"/>
</dbReference>
<gene>
    <name evidence="3" type="ORF">F511_39804</name>
</gene>
<dbReference type="AlphaFoldDB" id="A0A2Z7DC29"/>
<dbReference type="Pfam" id="PF13041">
    <property type="entry name" value="PPR_2"/>
    <property type="match status" value="1"/>
</dbReference>
<reference evidence="3 4" key="1">
    <citation type="journal article" date="2015" name="Proc. Natl. Acad. Sci. U.S.A.">
        <title>The resurrection genome of Boea hygrometrica: A blueprint for survival of dehydration.</title>
        <authorList>
            <person name="Xiao L."/>
            <person name="Yang G."/>
            <person name="Zhang L."/>
            <person name="Yang X."/>
            <person name="Zhao S."/>
            <person name="Ji Z."/>
            <person name="Zhou Q."/>
            <person name="Hu M."/>
            <person name="Wang Y."/>
            <person name="Chen M."/>
            <person name="Xu Y."/>
            <person name="Jin H."/>
            <person name="Xiao X."/>
            <person name="Hu G."/>
            <person name="Bao F."/>
            <person name="Hu Y."/>
            <person name="Wan P."/>
            <person name="Li L."/>
            <person name="Deng X."/>
            <person name="Kuang T."/>
            <person name="Xiang C."/>
            <person name="Zhu J.K."/>
            <person name="Oliver M.J."/>
            <person name="He Y."/>
        </authorList>
    </citation>
    <scope>NUCLEOTIDE SEQUENCE [LARGE SCALE GENOMIC DNA]</scope>
    <source>
        <strain evidence="4">cv. XS01</strain>
    </source>
</reference>